<dbReference type="Gene3D" id="3.30.60.190">
    <property type="match status" value="1"/>
</dbReference>
<dbReference type="SUPFAM" id="SSF144232">
    <property type="entry name" value="HIT/MYND zinc finger-like"/>
    <property type="match status" value="1"/>
</dbReference>
<evidence type="ECO:0000259" key="7">
    <source>
        <dbReference type="Pfam" id="PF04438"/>
    </source>
</evidence>
<dbReference type="Pfam" id="PF04438">
    <property type="entry name" value="zf-HIT"/>
    <property type="match status" value="1"/>
</dbReference>
<evidence type="ECO:0000256" key="4">
    <source>
        <dbReference type="ARBA" id="ARBA00022833"/>
    </source>
</evidence>
<evidence type="ECO:0000256" key="6">
    <source>
        <dbReference type="ARBA" id="ARBA00049654"/>
    </source>
</evidence>
<dbReference type="Pfam" id="PF25790">
    <property type="entry name" value="BCD1"/>
    <property type="match status" value="1"/>
</dbReference>
<dbReference type="AlphaFoldDB" id="A0A5A7QJV8"/>
<keyword evidence="10" id="KW-1185">Reference proteome</keyword>
<reference evidence="10" key="1">
    <citation type="journal article" date="2019" name="Curr. Biol.">
        <title>Genome Sequence of Striga asiatica Provides Insight into the Evolution of Plant Parasitism.</title>
        <authorList>
            <person name="Yoshida S."/>
            <person name="Kim S."/>
            <person name="Wafula E.K."/>
            <person name="Tanskanen J."/>
            <person name="Kim Y.M."/>
            <person name="Honaas L."/>
            <person name="Yang Z."/>
            <person name="Spallek T."/>
            <person name="Conn C.E."/>
            <person name="Ichihashi Y."/>
            <person name="Cheong K."/>
            <person name="Cui S."/>
            <person name="Der J.P."/>
            <person name="Gundlach H."/>
            <person name="Jiao Y."/>
            <person name="Hori C."/>
            <person name="Ishida J.K."/>
            <person name="Kasahara H."/>
            <person name="Kiba T."/>
            <person name="Kim M.S."/>
            <person name="Koo N."/>
            <person name="Laohavisit A."/>
            <person name="Lee Y.H."/>
            <person name="Lumba S."/>
            <person name="McCourt P."/>
            <person name="Mortimer J.C."/>
            <person name="Mutuku J.M."/>
            <person name="Nomura T."/>
            <person name="Sasaki-Sekimoto Y."/>
            <person name="Seto Y."/>
            <person name="Wang Y."/>
            <person name="Wakatake T."/>
            <person name="Sakakibara H."/>
            <person name="Demura T."/>
            <person name="Yamaguchi S."/>
            <person name="Yoneyama K."/>
            <person name="Manabe R.I."/>
            <person name="Nelson D.C."/>
            <person name="Schulman A.H."/>
            <person name="Timko M.P."/>
            <person name="dePamphilis C.W."/>
            <person name="Choi D."/>
            <person name="Shirasu K."/>
        </authorList>
    </citation>
    <scope>NUCLEOTIDE SEQUENCE [LARGE SCALE GENOMIC DNA]</scope>
    <source>
        <strain evidence="10">cv. UVA1</strain>
    </source>
</reference>
<dbReference type="InterPro" id="IPR007529">
    <property type="entry name" value="Znf_HIT"/>
</dbReference>
<keyword evidence="4" id="KW-0862">Zinc</keyword>
<accession>A0A5A7QJV8</accession>
<evidence type="ECO:0000313" key="10">
    <source>
        <dbReference type="Proteomes" id="UP000325081"/>
    </source>
</evidence>
<dbReference type="CDD" id="cd23023">
    <property type="entry name" value="zf-HIT_BCD1"/>
    <property type="match status" value="1"/>
</dbReference>
<dbReference type="GO" id="GO:0070761">
    <property type="term" value="C:pre-snoRNP complex"/>
    <property type="evidence" value="ECO:0007669"/>
    <property type="project" value="TreeGrafter"/>
</dbReference>
<dbReference type="GO" id="GO:0008270">
    <property type="term" value="F:zinc ion binding"/>
    <property type="evidence" value="ECO:0007669"/>
    <property type="project" value="UniProtKB-KW"/>
</dbReference>
<dbReference type="GO" id="GO:0005634">
    <property type="term" value="C:nucleus"/>
    <property type="evidence" value="ECO:0007669"/>
    <property type="project" value="TreeGrafter"/>
</dbReference>
<evidence type="ECO:0000259" key="8">
    <source>
        <dbReference type="Pfam" id="PF25790"/>
    </source>
</evidence>
<keyword evidence="3" id="KW-0863">Zinc-finger</keyword>
<comment type="caution">
    <text evidence="9">The sequence shown here is derived from an EMBL/GenBank/DDBJ whole genome shotgun (WGS) entry which is preliminary data.</text>
</comment>
<comment type="similarity">
    <text evidence="6">Belongs to the BCD1 family.</text>
</comment>
<evidence type="ECO:0000256" key="3">
    <source>
        <dbReference type="ARBA" id="ARBA00022771"/>
    </source>
</evidence>
<evidence type="ECO:0000256" key="1">
    <source>
        <dbReference type="ARBA" id="ARBA00022553"/>
    </source>
</evidence>
<proteinExistence type="inferred from homology"/>
<evidence type="ECO:0000256" key="5">
    <source>
        <dbReference type="ARBA" id="ARBA00049598"/>
    </source>
</evidence>
<comment type="function">
    <text evidence="5">Required for box C/D snoRNAs accumulation involved in snoRNA processing, snoRNA transport to the nucleolus and ribosome biogenesis.</text>
</comment>
<dbReference type="EMBL" id="BKCP01007181">
    <property type="protein sequence ID" value="GER45178.1"/>
    <property type="molecule type" value="Genomic_DNA"/>
</dbReference>
<name>A0A5A7QJV8_STRAF</name>
<dbReference type="OrthoDB" id="272357at2759"/>
<dbReference type="PANTHER" id="PTHR13483:SF3">
    <property type="entry name" value="BOX C_D SNORNA PROTEIN 1"/>
    <property type="match status" value="1"/>
</dbReference>
<dbReference type="PANTHER" id="PTHR13483">
    <property type="entry name" value="BOX C_D SNORNA PROTEIN 1-RELATED"/>
    <property type="match status" value="1"/>
</dbReference>
<keyword evidence="1" id="KW-0597">Phosphoprotein</keyword>
<dbReference type="GO" id="GO:0000463">
    <property type="term" value="P:maturation of LSU-rRNA from tricistronic rRNA transcript (SSU-rRNA, 5.8S rRNA, LSU-rRNA)"/>
    <property type="evidence" value="ECO:0007669"/>
    <property type="project" value="TreeGrafter"/>
</dbReference>
<evidence type="ECO:0000256" key="2">
    <source>
        <dbReference type="ARBA" id="ARBA00022723"/>
    </source>
</evidence>
<feature type="domain" description="HIT-type" evidence="7">
    <location>
        <begin position="7"/>
        <end position="26"/>
    </location>
</feature>
<dbReference type="GO" id="GO:0000492">
    <property type="term" value="P:box C/D snoRNP assembly"/>
    <property type="evidence" value="ECO:0007669"/>
    <property type="project" value="TreeGrafter"/>
</dbReference>
<protein>
    <submittedName>
        <fullName evidence="9">HIT-type Zinc finger family protein</fullName>
    </submittedName>
</protein>
<evidence type="ECO:0000313" key="9">
    <source>
        <dbReference type="EMBL" id="GER45178.1"/>
    </source>
</evidence>
<dbReference type="Proteomes" id="UP000325081">
    <property type="component" value="Unassembled WGS sequence"/>
</dbReference>
<keyword evidence="2" id="KW-0479">Metal-binding</keyword>
<sequence length="184" mass="21352">MRSAKSNPSKYKCPGCSLRSCSLPCVNSHKKRTASTGKRPVTSFVPIAQFDHNLLISDYNMFEDVKRVAEWAQRMRVKLCGYSHFKLPFSLKNLKNAEAAVSFKWNKFISWTIEWRFHSTDVVLVDRGIHENTTLSSVIENHLKSGPRNHSLKQFCEEALDSLNFFIRKYHKVCCLYYYSFAVN</sequence>
<dbReference type="InterPro" id="IPR051639">
    <property type="entry name" value="BCD1"/>
</dbReference>
<organism evidence="9 10">
    <name type="scientific">Striga asiatica</name>
    <name type="common">Asiatic witchweed</name>
    <name type="synonym">Buchnera asiatica</name>
    <dbReference type="NCBI Taxonomy" id="4170"/>
    <lineage>
        <taxon>Eukaryota</taxon>
        <taxon>Viridiplantae</taxon>
        <taxon>Streptophyta</taxon>
        <taxon>Embryophyta</taxon>
        <taxon>Tracheophyta</taxon>
        <taxon>Spermatophyta</taxon>
        <taxon>Magnoliopsida</taxon>
        <taxon>eudicotyledons</taxon>
        <taxon>Gunneridae</taxon>
        <taxon>Pentapetalae</taxon>
        <taxon>asterids</taxon>
        <taxon>lamiids</taxon>
        <taxon>Lamiales</taxon>
        <taxon>Orobanchaceae</taxon>
        <taxon>Buchnereae</taxon>
        <taxon>Striga</taxon>
    </lineage>
</organism>
<feature type="domain" description="BCD1 alpha/beta" evidence="8">
    <location>
        <begin position="106"/>
        <end position="172"/>
    </location>
</feature>
<gene>
    <name evidence="9" type="ORF">STAS_22096</name>
</gene>
<dbReference type="InterPro" id="IPR057721">
    <property type="entry name" value="BCD1_alpha/beta"/>
</dbReference>
<dbReference type="GO" id="GO:0048254">
    <property type="term" value="P:snoRNA localization"/>
    <property type="evidence" value="ECO:0007669"/>
    <property type="project" value="TreeGrafter"/>
</dbReference>